<dbReference type="PROSITE" id="PS00086">
    <property type="entry name" value="CYTOCHROME_P450"/>
    <property type="match status" value="1"/>
</dbReference>
<evidence type="ECO:0000256" key="8">
    <source>
        <dbReference type="ARBA" id="ARBA00023002"/>
    </source>
</evidence>
<name>A0A922F265_CARIL</name>
<dbReference type="EMBL" id="CM031829">
    <property type="protein sequence ID" value="KAG6712080.1"/>
    <property type="molecule type" value="Genomic_DNA"/>
</dbReference>
<proteinExistence type="inferred from homology"/>
<keyword evidence="7 13" id="KW-1133">Transmembrane helix</keyword>
<comment type="cofactor">
    <cofactor evidence="1">
        <name>heme</name>
        <dbReference type="ChEBI" id="CHEBI:30413"/>
    </cofactor>
</comment>
<gene>
    <name evidence="14" type="ORF">I3842_05G087000</name>
</gene>
<feature type="transmembrane region" description="Helical" evidence="13">
    <location>
        <begin position="273"/>
        <end position="300"/>
    </location>
</feature>
<dbReference type="GO" id="GO:0016020">
    <property type="term" value="C:membrane"/>
    <property type="evidence" value="ECO:0007669"/>
    <property type="project" value="UniProtKB-SubCell"/>
</dbReference>
<dbReference type="GO" id="GO:0016132">
    <property type="term" value="P:brassinosteroid biosynthetic process"/>
    <property type="evidence" value="ECO:0007669"/>
    <property type="project" value="TreeGrafter"/>
</dbReference>
<evidence type="ECO:0000256" key="6">
    <source>
        <dbReference type="ARBA" id="ARBA00022723"/>
    </source>
</evidence>
<dbReference type="PANTHER" id="PTHR24286:SF305">
    <property type="entry name" value="CYTOCHROME P450 708A2"/>
    <property type="match status" value="1"/>
</dbReference>
<dbReference type="PANTHER" id="PTHR24286">
    <property type="entry name" value="CYTOCHROME P450 26"/>
    <property type="match status" value="1"/>
</dbReference>
<protein>
    <recommendedName>
        <fullName evidence="16">Cytochrome P450 87A3</fullName>
    </recommendedName>
</protein>
<evidence type="ECO:0000256" key="2">
    <source>
        <dbReference type="ARBA" id="ARBA00004167"/>
    </source>
</evidence>
<keyword evidence="9 12" id="KW-0408">Iron</keyword>
<comment type="subcellular location">
    <subcellularLocation>
        <location evidence="2">Membrane</location>
        <topology evidence="2">Single-pass membrane protein</topology>
    </subcellularLocation>
</comment>
<keyword evidence="8 12" id="KW-0560">Oxidoreductase</keyword>
<dbReference type="GO" id="GO:0005506">
    <property type="term" value="F:iron ion binding"/>
    <property type="evidence" value="ECO:0007669"/>
    <property type="project" value="InterPro"/>
</dbReference>
<keyword evidence="5 13" id="KW-0812">Transmembrane</keyword>
<keyword evidence="10 12" id="KW-0503">Monooxygenase</keyword>
<evidence type="ECO:0000256" key="1">
    <source>
        <dbReference type="ARBA" id="ARBA00001971"/>
    </source>
</evidence>
<keyword evidence="11 13" id="KW-0472">Membrane</keyword>
<evidence type="ECO:0000256" key="7">
    <source>
        <dbReference type="ARBA" id="ARBA00022989"/>
    </source>
</evidence>
<dbReference type="GO" id="GO:0010268">
    <property type="term" value="P:brassinosteroid homeostasis"/>
    <property type="evidence" value="ECO:0007669"/>
    <property type="project" value="TreeGrafter"/>
</dbReference>
<evidence type="ECO:0000256" key="4">
    <source>
        <dbReference type="ARBA" id="ARBA00022617"/>
    </source>
</evidence>
<dbReference type="AlphaFoldDB" id="A0A922F265"/>
<dbReference type="GO" id="GO:0016125">
    <property type="term" value="P:sterol metabolic process"/>
    <property type="evidence" value="ECO:0007669"/>
    <property type="project" value="TreeGrafter"/>
</dbReference>
<accession>A0A922F265</accession>
<dbReference type="Pfam" id="PF00067">
    <property type="entry name" value="p450"/>
    <property type="match status" value="1"/>
</dbReference>
<evidence type="ECO:0000313" key="14">
    <source>
        <dbReference type="EMBL" id="KAG6712080.1"/>
    </source>
</evidence>
<keyword evidence="6 12" id="KW-0479">Metal-binding</keyword>
<comment type="similarity">
    <text evidence="3 12">Belongs to the cytochrome P450 family.</text>
</comment>
<evidence type="ECO:0000313" key="15">
    <source>
        <dbReference type="Proteomes" id="UP000811246"/>
    </source>
</evidence>
<comment type="caution">
    <text evidence="14">The sequence shown here is derived from an EMBL/GenBank/DDBJ whole genome shotgun (WGS) entry which is preliminary data.</text>
</comment>
<evidence type="ECO:0000256" key="10">
    <source>
        <dbReference type="ARBA" id="ARBA00023033"/>
    </source>
</evidence>
<evidence type="ECO:0008006" key="16">
    <source>
        <dbReference type="Google" id="ProtNLM"/>
    </source>
</evidence>
<dbReference type="FunFam" id="1.10.630.10:FF:000020">
    <property type="entry name" value="Cytochrome P450 family protein"/>
    <property type="match status" value="1"/>
</dbReference>
<evidence type="ECO:0000256" key="11">
    <source>
        <dbReference type="ARBA" id="ARBA00023136"/>
    </source>
</evidence>
<dbReference type="GO" id="GO:0020037">
    <property type="term" value="F:heme binding"/>
    <property type="evidence" value="ECO:0007669"/>
    <property type="project" value="InterPro"/>
</dbReference>
<dbReference type="CDD" id="cd11043">
    <property type="entry name" value="CYP90-like"/>
    <property type="match status" value="1"/>
</dbReference>
<dbReference type="InterPro" id="IPR017972">
    <property type="entry name" value="Cyt_P450_CS"/>
</dbReference>
<evidence type="ECO:0000256" key="12">
    <source>
        <dbReference type="RuleBase" id="RU000461"/>
    </source>
</evidence>
<evidence type="ECO:0000256" key="3">
    <source>
        <dbReference type="ARBA" id="ARBA00010617"/>
    </source>
</evidence>
<sequence length="484" mass="55260">MWTVFGLCVVGLIVVWFTHWINKWRNPKCNGVLPPGSMGPPLIGESLQLIVPSYSLELHPFIRKRVQRYGPIFRTSVAGRPIIVSTDVEFNHYLAKQEGRLVELWYLDSFAELFKQDGENKTNAIGLVHKYVRSITLNHFGIDNLKETLLSQIEEYVNKTLQTWSSLPSVEVKHAASAMIFDLTANKLFGYDAEKSPVKMSEKLANTLDGLMSFPLNIPGTAYHKCLKYQKEALNMLRNTVKERMISPEKRRGDFLDQAIDDMQTESYLTEDFLVYFLFGILFASFESVSALLSLTLKLLAEHPTVLQQMTAEHEAILKNREDPNSTLNWDEYKSMTLTLGVINEALRLANVAPGLLRRALKDIEFKGYTIPAGWTIMLANSAIQLNPNTYKDPLAFNPWRWQDLEPQVVSKNFMPFGGGIRQCAGAEYSKTFMATFLHVLVTKYRWTKVKGGKISRSPMLGFVDGIHINFVEKHRYYQKQQDT</sequence>
<reference evidence="14" key="1">
    <citation type="submission" date="2021-01" db="EMBL/GenBank/DDBJ databases">
        <authorList>
            <person name="Lovell J.T."/>
            <person name="Bentley N."/>
            <person name="Bhattarai G."/>
            <person name="Jenkins J.W."/>
            <person name="Sreedasyam A."/>
            <person name="Alarcon Y."/>
            <person name="Bock C."/>
            <person name="Boston L."/>
            <person name="Carlson J."/>
            <person name="Cervantes K."/>
            <person name="Clermont K."/>
            <person name="Krom N."/>
            <person name="Kubenka K."/>
            <person name="Mamidi S."/>
            <person name="Mattison C."/>
            <person name="Monteros M."/>
            <person name="Pisani C."/>
            <person name="Plott C."/>
            <person name="Rajasekar S."/>
            <person name="Rhein H.S."/>
            <person name="Rohla C."/>
            <person name="Song M."/>
            <person name="Hilaire R.S."/>
            <person name="Shu S."/>
            <person name="Wells L."/>
            <person name="Wang X."/>
            <person name="Webber J."/>
            <person name="Heerema R.J."/>
            <person name="Klein P."/>
            <person name="Conner P."/>
            <person name="Grauke L."/>
            <person name="Grimwood J."/>
            <person name="Schmutz J."/>
            <person name="Randall J.J."/>
        </authorList>
    </citation>
    <scope>NUCLEOTIDE SEQUENCE</scope>
    <source>
        <tissue evidence="14">Leaf</tissue>
    </source>
</reference>
<dbReference type="GO" id="GO:0016705">
    <property type="term" value="F:oxidoreductase activity, acting on paired donors, with incorporation or reduction of molecular oxygen"/>
    <property type="evidence" value="ECO:0007669"/>
    <property type="project" value="InterPro"/>
</dbReference>
<evidence type="ECO:0000256" key="13">
    <source>
        <dbReference type="SAM" id="Phobius"/>
    </source>
</evidence>
<evidence type="ECO:0000256" key="5">
    <source>
        <dbReference type="ARBA" id="ARBA00022692"/>
    </source>
</evidence>
<evidence type="ECO:0000256" key="9">
    <source>
        <dbReference type="ARBA" id="ARBA00023004"/>
    </source>
</evidence>
<dbReference type="Proteomes" id="UP000811246">
    <property type="component" value="Chromosome 5"/>
</dbReference>
<organism evidence="14 15">
    <name type="scientific">Carya illinoinensis</name>
    <name type="common">Pecan</name>
    <dbReference type="NCBI Taxonomy" id="32201"/>
    <lineage>
        <taxon>Eukaryota</taxon>
        <taxon>Viridiplantae</taxon>
        <taxon>Streptophyta</taxon>
        <taxon>Embryophyta</taxon>
        <taxon>Tracheophyta</taxon>
        <taxon>Spermatophyta</taxon>
        <taxon>Magnoliopsida</taxon>
        <taxon>eudicotyledons</taxon>
        <taxon>Gunneridae</taxon>
        <taxon>Pentapetalae</taxon>
        <taxon>rosids</taxon>
        <taxon>fabids</taxon>
        <taxon>Fagales</taxon>
        <taxon>Juglandaceae</taxon>
        <taxon>Carya</taxon>
    </lineage>
</organism>
<keyword evidence="4 12" id="KW-0349">Heme</keyword>
<dbReference type="GO" id="GO:0004497">
    <property type="term" value="F:monooxygenase activity"/>
    <property type="evidence" value="ECO:0007669"/>
    <property type="project" value="UniProtKB-KW"/>
</dbReference>
<dbReference type="InterPro" id="IPR001128">
    <property type="entry name" value="Cyt_P450"/>
</dbReference>